<reference evidence="1 2" key="1">
    <citation type="submission" date="2016-08" db="EMBL/GenBank/DDBJ databases">
        <authorList>
            <person name="Seilhamer J.J."/>
        </authorList>
    </citation>
    <scope>NUCLEOTIDE SEQUENCE [LARGE SCALE GENOMIC DNA]</scope>
    <source>
        <strain evidence="1 2">A37T2</strain>
    </source>
</reference>
<sequence length="103" mass="11867">MFFISLSQRSHLSISVSENLIYMVQVTYSFNNREYFQMEDSILNQLAESAKHLLFALLEPLEDIMASENGKICINLDQHPKIELEGFTNDIKLQIELTLRGDA</sequence>
<proteinExistence type="predicted"/>
<gene>
    <name evidence="1" type="ORF">GA0116948_11432</name>
</gene>
<accession>A0A1C4FGF4</accession>
<dbReference type="AlphaFoldDB" id="A0A1C4FGF4"/>
<protein>
    <submittedName>
        <fullName evidence="1">Uncharacterized protein</fullName>
    </submittedName>
</protein>
<name>A0A1C4FGF4_9BACT</name>
<evidence type="ECO:0000313" key="1">
    <source>
        <dbReference type="EMBL" id="SCC54966.1"/>
    </source>
</evidence>
<organism evidence="1 2">
    <name type="scientific">Chitinophaga costaii</name>
    <dbReference type="NCBI Taxonomy" id="1335309"/>
    <lineage>
        <taxon>Bacteria</taxon>
        <taxon>Pseudomonadati</taxon>
        <taxon>Bacteroidota</taxon>
        <taxon>Chitinophagia</taxon>
        <taxon>Chitinophagales</taxon>
        <taxon>Chitinophagaceae</taxon>
        <taxon>Chitinophaga</taxon>
    </lineage>
</organism>
<keyword evidence="2" id="KW-1185">Reference proteome</keyword>
<dbReference type="Proteomes" id="UP000242818">
    <property type="component" value="Unassembled WGS sequence"/>
</dbReference>
<evidence type="ECO:0000313" key="2">
    <source>
        <dbReference type="Proteomes" id="UP000242818"/>
    </source>
</evidence>
<dbReference type="EMBL" id="FMAR01000014">
    <property type="protein sequence ID" value="SCC54966.1"/>
    <property type="molecule type" value="Genomic_DNA"/>
</dbReference>